<evidence type="ECO:0000313" key="1">
    <source>
        <dbReference type="EMBL" id="RHN59979.1"/>
    </source>
</evidence>
<dbReference type="AlphaFoldDB" id="A0A396I2X3"/>
<accession>A0A396I2X3</accession>
<sequence>MLFCGFKQDNDSLLKVLIGELQSKAATLVDPNSKLGETRT</sequence>
<organism evidence="1 2">
    <name type="scientific">Medicago truncatula</name>
    <name type="common">Barrel medic</name>
    <name type="synonym">Medicago tribuloides</name>
    <dbReference type="NCBI Taxonomy" id="3880"/>
    <lineage>
        <taxon>Eukaryota</taxon>
        <taxon>Viridiplantae</taxon>
        <taxon>Streptophyta</taxon>
        <taxon>Embryophyta</taxon>
        <taxon>Tracheophyta</taxon>
        <taxon>Spermatophyta</taxon>
        <taxon>Magnoliopsida</taxon>
        <taxon>eudicotyledons</taxon>
        <taxon>Gunneridae</taxon>
        <taxon>Pentapetalae</taxon>
        <taxon>rosids</taxon>
        <taxon>fabids</taxon>
        <taxon>Fabales</taxon>
        <taxon>Fabaceae</taxon>
        <taxon>Papilionoideae</taxon>
        <taxon>50 kb inversion clade</taxon>
        <taxon>NPAAA clade</taxon>
        <taxon>Hologalegina</taxon>
        <taxon>IRL clade</taxon>
        <taxon>Trifolieae</taxon>
        <taxon>Medicago</taxon>
    </lineage>
</organism>
<dbReference type="Gramene" id="rna22154">
    <property type="protein sequence ID" value="RHN59979.1"/>
    <property type="gene ID" value="gene22154"/>
</dbReference>
<reference evidence="2" key="1">
    <citation type="journal article" date="2018" name="Nat. Plants">
        <title>Whole-genome landscape of Medicago truncatula symbiotic genes.</title>
        <authorList>
            <person name="Pecrix Y."/>
            <person name="Staton S.E."/>
            <person name="Sallet E."/>
            <person name="Lelandais-Briere C."/>
            <person name="Moreau S."/>
            <person name="Carrere S."/>
            <person name="Blein T."/>
            <person name="Jardinaud M.F."/>
            <person name="Latrasse D."/>
            <person name="Zouine M."/>
            <person name="Zahm M."/>
            <person name="Kreplak J."/>
            <person name="Mayjonade B."/>
            <person name="Satge C."/>
            <person name="Perez M."/>
            <person name="Cauet S."/>
            <person name="Marande W."/>
            <person name="Chantry-Darmon C."/>
            <person name="Lopez-Roques C."/>
            <person name="Bouchez O."/>
            <person name="Berard A."/>
            <person name="Debelle F."/>
            <person name="Munos S."/>
            <person name="Bendahmane A."/>
            <person name="Berges H."/>
            <person name="Niebel A."/>
            <person name="Buitink J."/>
            <person name="Frugier F."/>
            <person name="Benhamed M."/>
            <person name="Crespi M."/>
            <person name="Gouzy J."/>
            <person name="Gamas P."/>
        </authorList>
    </citation>
    <scope>NUCLEOTIDE SEQUENCE [LARGE SCALE GENOMIC DNA]</scope>
    <source>
        <strain evidence="2">cv. Jemalong A17</strain>
    </source>
</reference>
<protein>
    <submittedName>
        <fullName evidence="1">Uncharacterized protein</fullName>
    </submittedName>
</protein>
<dbReference type="Proteomes" id="UP000265566">
    <property type="component" value="Chromosome 4"/>
</dbReference>
<comment type="caution">
    <text evidence="1">The sequence shown here is derived from an EMBL/GenBank/DDBJ whole genome shotgun (WGS) entry which is preliminary data.</text>
</comment>
<name>A0A396I2X3_MEDTR</name>
<evidence type="ECO:0000313" key="2">
    <source>
        <dbReference type="Proteomes" id="UP000265566"/>
    </source>
</evidence>
<dbReference type="EMBL" id="PSQE01000004">
    <property type="protein sequence ID" value="RHN59979.1"/>
    <property type="molecule type" value="Genomic_DNA"/>
</dbReference>
<gene>
    <name evidence="1" type="ORF">MtrunA17_Chr4g0020071</name>
</gene>
<proteinExistence type="predicted"/>